<dbReference type="FunFam" id="1.10.238.20:FF:000001">
    <property type="entry name" value="General odorant-binding protein lush"/>
    <property type="match status" value="1"/>
</dbReference>
<evidence type="ECO:0000256" key="1">
    <source>
        <dbReference type="ARBA" id="ARBA00004613"/>
    </source>
</evidence>
<dbReference type="GO" id="GO:0005549">
    <property type="term" value="F:odorant binding"/>
    <property type="evidence" value="ECO:0007669"/>
    <property type="project" value="InterPro"/>
</dbReference>
<proteinExistence type="evidence at transcript level"/>
<accession>A0A3G2GRT7</accession>
<comment type="subcellular location">
    <subcellularLocation>
        <location evidence="1">Secreted</location>
    </subcellularLocation>
</comment>
<keyword evidence="3" id="KW-0964">Secreted</keyword>
<dbReference type="GO" id="GO:0007608">
    <property type="term" value="P:sensory perception of smell"/>
    <property type="evidence" value="ECO:0007669"/>
    <property type="project" value="TreeGrafter"/>
</dbReference>
<dbReference type="GO" id="GO:0005615">
    <property type="term" value="C:extracellular space"/>
    <property type="evidence" value="ECO:0007669"/>
    <property type="project" value="TreeGrafter"/>
</dbReference>
<evidence type="ECO:0000256" key="4">
    <source>
        <dbReference type="ARBA" id="ARBA00022729"/>
    </source>
</evidence>
<reference evidence="6" key="1">
    <citation type="submission" date="2017-12" db="EMBL/GenBank/DDBJ databases">
        <authorList>
            <person name="Song Y."/>
        </authorList>
    </citation>
    <scope>NUCLEOTIDE SEQUENCE</scope>
    <source>
        <tissue evidence="6">Antennae</tissue>
    </source>
</reference>
<dbReference type="InterPro" id="IPR036728">
    <property type="entry name" value="PBP_GOBP_sf"/>
</dbReference>
<dbReference type="SUPFAM" id="SSF47565">
    <property type="entry name" value="Insect pheromone/odorant-binding proteins"/>
    <property type="match status" value="1"/>
</dbReference>
<dbReference type="Pfam" id="PF01395">
    <property type="entry name" value="PBP_GOBP"/>
    <property type="match status" value="1"/>
</dbReference>
<evidence type="ECO:0000256" key="5">
    <source>
        <dbReference type="SAM" id="SignalP"/>
    </source>
</evidence>
<evidence type="ECO:0000256" key="2">
    <source>
        <dbReference type="ARBA" id="ARBA00008098"/>
    </source>
</evidence>
<dbReference type="AlphaFoldDB" id="A0A3G2GRT7"/>
<gene>
    <name evidence="6" type="primary">OBP1</name>
</gene>
<evidence type="ECO:0000313" key="6">
    <source>
        <dbReference type="EMBL" id="AYN07343.1"/>
    </source>
</evidence>
<keyword evidence="4 5" id="KW-0732">Signal</keyword>
<dbReference type="Gene3D" id="1.10.238.20">
    <property type="entry name" value="Pheromone/general odorant binding protein domain"/>
    <property type="match status" value="1"/>
</dbReference>
<name>A0A3G2GRT7_9HEMI</name>
<evidence type="ECO:0000256" key="3">
    <source>
        <dbReference type="ARBA" id="ARBA00022525"/>
    </source>
</evidence>
<comment type="similarity">
    <text evidence="2">Belongs to the PBP/GOBP family.</text>
</comment>
<dbReference type="SMART" id="SM00708">
    <property type="entry name" value="PhBP"/>
    <property type="match status" value="1"/>
</dbReference>
<dbReference type="PANTHER" id="PTHR11857">
    <property type="entry name" value="ODORANT BINDING PROTEIN-RELATED"/>
    <property type="match status" value="1"/>
</dbReference>
<dbReference type="CDD" id="cd23992">
    <property type="entry name" value="PBP_GOBP"/>
    <property type="match status" value="1"/>
</dbReference>
<sequence>MKALLILPLLAAIRYAYGMSDEMKEMAKMVHDQCIEETGASDQVIQDTTKGAFPDDQKLKCYLKCIYSNMGAITDEGTLDADAFMSILPDDMQYLLPVINTCKGITGADGCETAFNFNVCMYKTDSSKYLII</sequence>
<dbReference type="EMBL" id="MG719259">
    <property type="protein sequence ID" value="AYN07343.1"/>
    <property type="molecule type" value="mRNA"/>
</dbReference>
<dbReference type="PANTHER" id="PTHR11857:SF43">
    <property type="entry name" value="GEO07291P1-RELATED"/>
    <property type="match status" value="1"/>
</dbReference>
<feature type="chain" id="PRO_5018192162" evidence="5">
    <location>
        <begin position="19"/>
        <end position="132"/>
    </location>
</feature>
<feature type="signal peptide" evidence="5">
    <location>
        <begin position="1"/>
        <end position="18"/>
    </location>
</feature>
<organism evidence="6">
    <name type="scientific">Yemma signatus</name>
    <dbReference type="NCBI Taxonomy" id="300820"/>
    <lineage>
        <taxon>Eukaryota</taxon>
        <taxon>Metazoa</taxon>
        <taxon>Ecdysozoa</taxon>
        <taxon>Arthropoda</taxon>
        <taxon>Hexapoda</taxon>
        <taxon>Insecta</taxon>
        <taxon>Pterygota</taxon>
        <taxon>Neoptera</taxon>
        <taxon>Paraneoptera</taxon>
        <taxon>Hemiptera</taxon>
        <taxon>Heteroptera</taxon>
        <taxon>Panheteroptera</taxon>
        <taxon>Pentatomomorpha</taxon>
        <taxon>Lygaeoidea</taxon>
        <taxon>Berytidae</taxon>
        <taxon>Yemma</taxon>
    </lineage>
</organism>
<dbReference type="InterPro" id="IPR006170">
    <property type="entry name" value="PBP/GOBP"/>
</dbReference>
<protein>
    <submittedName>
        <fullName evidence="6">Odorant-binding protein 1</fullName>
    </submittedName>
</protein>